<dbReference type="EMBL" id="WTYA01000017">
    <property type="protein sequence ID" value="MXP30131.1"/>
    <property type="molecule type" value="Genomic_DNA"/>
</dbReference>
<evidence type="ECO:0000313" key="3">
    <source>
        <dbReference type="Proteomes" id="UP000439780"/>
    </source>
</evidence>
<dbReference type="RefSeq" id="WP_160754432.1">
    <property type="nucleotide sequence ID" value="NZ_WTYA01000017.1"/>
</dbReference>
<evidence type="ECO:0000313" key="2">
    <source>
        <dbReference type="EMBL" id="MXP30131.1"/>
    </source>
</evidence>
<keyword evidence="1" id="KW-0812">Transmembrane</keyword>
<comment type="caution">
    <text evidence="2">The sequence shown here is derived from an EMBL/GenBank/DDBJ whole genome shotgun (WGS) entry which is preliminary data.</text>
</comment>
<proteinExistence type="predicted"/>
<dbReference type="OrthoDB" id="9994921at2"/>
<reference evidence="2 3" key="1">
    <citation type="submission" date="2019-12" db="EMBL/GenBank/DDBJ databases">
        <title>Genomic-based taxomic classification of the family Erythrobacteraceae.</title>
        <authorList>
            <person name="Xu L."/>
        </authorList>
    </citation>
    <scope>NUCLEOTIDE SEQUENCE [LARGE SCALE GENOMIC DNA]</scope>
    <source>
        <strain evidence="2 3">KEMB 9005-328</strain>
    </source>
</reference>
<gene>
    <name evidence="2" type="ORF">GRI58_15080</name>
</gene>
<keyword evidence="1" id="KW-0472">Membrane</keyword>
<accession>A0A845AMN4</accession>
<dbReference type="AlphaFoldDB" id="A0A845AMN4"/>
<keyword evidence="3" id="KW-1185">Reference proteome</keyword>
<keyword evidence="1" id="KW-1133">Transmembrane helix</keyword>
<organism evidence="2 3">
    <name type="scientific">Qipengyuania algicida</name>
    <dbReference type="NCBI Taxonomy" id="1836209"/>
    <lineage>
        <taxon>Bacteria</taxon>
        <taxon>Pseudomonadati</taxon>
        <taxon>Pseudomonadota</taxon>
        <taxon>Alphaproteobacteria</taxon>
        <taxon>Sphingomonadales</taxon>
        <taxon>Erythrobacteraceae</taxon>
        <taxon>Qipengyuania</taxon>
    </lineage>
</organism>
<evidence type="ECO:0000256" key="1">
    <source>
        <dbReference type="SAM" id="Phobius"/>
    </source>
</evidence>
<feature type="transmembrane region" description="Helical" evidence="1">
    <location>
        <begin position="49"/>
        <end position="74"/>
    </location>
</feature>
<protein>
    <submittedName>
        <fullName evidence="2">Uncharacterized protein</fullName>
    </submittedName>
</protein>
<name>A0A845AMN4_9SPHN</name>
<sequence>MSVMFVANFLIALVCIVLAAKLIEAILMTRLVERQARLCAFSFLLGSSFGIKTLPVEAIAGTLLGLLVVWWAFFRREVAHG</sequence>
<dbReference type="Proteomes" id="UP000439780">
    <property type="component" value="Unassembled WGS sequence"/>
</dbReference>